<evidence type="ECO:0000256" key="6">
    <source>
        <dbReference type="ARBA" id="ARBA00047942"/>
    </source>
</evidence>
<dbReference type="InterPro" id="IPR023095">
    <property type="entry name" value="Ade_MeTrfase_dom_2"/>
</dbReference>
<keyword evidence="3 7" id="KW-0489">Methyltransferase</keyword>
<evidence type="ECO:0000313" key="8">
    <source>
        <dbReference type="Proteomes" id="UP000269199"/>
    </source>
</evidence>
<comment type="catalytic activity">
    <reaction evidence="6">
        <text>a 2'-deoxyadenosine in DNA + S-adenosyl-L-methionine = an N(6)-methyl-2'-deoxyadenosine in DNA + S-adenosyl-L-homocysteine + H(+)</text>
        <dbReference type="Rhea" id="RHEA:15197"/>
        <dbReference type="Rhea" id="RHEA-COMP:12418"/>
        <dbReference type="Rhea" id="RHEA-COMP:12419"/>
        <dbReference type="ChEBI" id="CHEBI:15378"/>
        <dbReference type="ChEBI" id="CHEBI:57856"/>
        <dbReference type="ChEBI" id="CHEBI:59789"/>
        <dbReference type="ChEBI" id="CHEBI:90615"/>
        <dbReference type="ChEBI" id="CHEBI:90616"/>
        <dbReference type="EC" id="2.1.1.72"/>
    </reaction>
</comment>
<dbReference type="Gene3D" id="1.10.1020.10">
    <property type="entry name" value="Adenine-specific Methyltransferase, Domain 2"/>
    <property type="match status" value="1"/>
</dbReference>
<dbReference type="GO" id="GO:1904047">
    <property type="term" value="F:S-adenosyl-L-methionine binding"/>
    <property type="evidence" value="ECO:0007669"/>
    <property type="project" value="TreeGrafter"/>
</dbReference>
<dbReference type="PROSITE" id="PS00092">
    <property type="entry name" value="N6_MTASE"/>
    <property type="match status" value="1"/>
</dbReference>
<organism evidence="7 8">
    <name type="scientific">Herbaspirillum rubrisubalbicans</name>
    <dbReference type="NCBI Taxonomy" id="80842"/>
    <lineage>
        <taxon>Bacteria</taxon>
        <taxon>Pseudomonadati</taxon>
        <taxon>Pseudomonadota</taxon>
        <taxon>Betaproteobacteria</taxon>
        <taxon>Burkholderiales</taxon>
        <taxon>Oxalobacteraceae</taxon>
        <taxon>Herbaspirillum</taxon>
    </lineage>
</organism>
<keyword evidence="5" id="KW-0949">S-adenosyl-L-methionine</keyword>
<evidence type="ECO:0000313" key="7">
    <source>
        <dbReference type="EMBL" id="AYR24022.1"/>
    </source>
</evidence>
<dbReference type="GO" id="GO:0009307">
    <property type="term" value="P:DNA restriction-modification system"/>
    <property type="evidence" value="ECO:0007669"/>
    <property type="project" value="InterPro"/>
</dbReference>
<reference evidence="7 8" key="1">
    <citation type="submission" date="2017-11" db="EMBL/GenBank/DDBJ databases">
        <title>Complete genome sequence of Herbaspirillum rubrisubalbicans DSM 11543.</title>
        <authorList>
            <person name="Chen M."/>
            <person name="An Q."/>
        </authorList>
    </citation>
    <scope>NUCLEOTIDE SEQUENCE [LARGE SCALE GENOMIC DNA]</scope>
    <source>
        <strain evidence="7 8">DSM 11543</strain>
    </source>
</reference>
<dbReference type="GO" id="GO:0043565">
    <property type="term" value="F:sequence-specific DNA binding"/>
    <property type="evidence" value="ECO:0007669"/>
    <property type="project" value="TreeGrafter"/>
</dbReference>
<dbReference type="RefSeq" id="WP_058895128.1">
    <property type="nucleotide sequence ID" value="NZ_CP024996.1"/>
</dbReference>
<dbReference type="InterPro" id="IPR012327">
    <property type="entry name" value="MeTrfase_D12"/>
</dbReference>
<dbReference type="GO" id="GO:0006298">
    <property type="term" value="P:mismatch repair"/>
    <property type="evidence" value="ECO:0007669"/>
    <property type="project" value="TreeGrafter"/>
</dbReference>
<dbReference type="Proteomes" id="UP000269199">
    <property type="component" value="Chromosome"/>
</dbReference>
<evidence type="ECO:0000256" key="5">
    <source>
        <dbReference type="ARBA" id="ARBA00022691"/>
    </source>
</evidence>
<dbReference type="Pfam" id="PF02086">
    <property type="entry name" value="MethyltransfD12"/>
    <property type="match status" value="1"/>
</dbReference>
<evidence type="ECO:0000256" key="3">
    <source>
        <dbReference type="ARBA" id="ARBA00022603"/>
    </source>
</evidence>
<dbReference type="REBASE" id="276685">
    <property type="entry name" value="M.Hru11543ORF9335P"/>
</dbReference>
<protein>
    <recommendedName>
        <fullName evidence="2">site-specific DNA-methyltransferase (adenine-specific)</fullName>
        <ecNumber evidence="2">2.1.1.72</ecNumber>
    </recommendedName>
</protein>
<gene>
    <name evidence="7" type="ORF">RC54_09335</name>
</gene>
<dbReference type="GO" id="GO:0009007">
    <property type="term" value="F:site-specific DNA-methyltransferase (adenine-specific) activity"/>
    <property type="evidence" value="ECO:0007669"/>
    <property type="project" value="UniProtKB-EC"/>
</dbReference>
<dbReference type="EC" id="2.1.1.72" evidence="2"/>
<dbReference type="InterPro" id="IPR002052">
    <property type="entry name" value="DNA_methylase_N6_adenine_CS"/>
</dbReference>
<evidence type="ECO:0000256" key="2">
    <source>
        <dbReference type="ARBA" id="ARBA00011900"/>
    </source>
</evidence>
<dbReference type="EMBL" id="CP024996">
    <property type="protein sequence ID" value="AYR24022.1"/>
    <property type="molecule type" value="Genomic_DNA"/>
</dbReference>
<dbReference type="PANTHER" id="PTHR30481">
    <property type="entry name" value="DNA ADENINE METHYLASE"/>
    <property type="match status" value="1"/>
</dbReference>
<dbReference type="PANTHER" id="PTHR30481:SF3">
    <property type="entry name" value="DNA ADENINE METHYLASE"/>
    <property type="match status" value="1"/>
</dbReference>
<comment type="similarity">
    <text evidence="1">Belongs to the N(4)/N(6)-methyltransferase family.</text>
</comment>
<dbReference type="SUPFAM" id="SSF53335">
    <property type="entry name" value="S-adenosyl-L-methionine-dependent methyltransferases"/>
    <property type="match status" value="1"/>
</dbReference>
<evidence type="ECO:0000256" key="4">
    <source>
        <dbReference type="ARBA" id="ARBA00022679"/>
    </source>
</evidence>
<dbReference type="PRINTS" id="PR00505">
    <property type="entry name" value="D12N6MTFRASE"/>
</dbReference>
<dbReference type="InterPro" id="IPR012263">
    <property type="entry name" value="M_m6A_EcoRV"/>
</dbReference>
<dbReference type="Gene3D" id="3.40.50.150">
    <property type="entry name" value="Vaccinia Virus protein VP39"/>
    <property type="match status" value="1"/>
</dbReference>
<keyword evidence="4" id="KW-0808">Transferase</keyword>
<sequence length="303" mass="33927">MKKAPHVIPYQGSKRKLAEDILSYMDVDIETLYEPFVGSGAITLAAAANNKAKKFVVADKLEPLAELWKWIVTQPERLTAEYATLWNEQLSDPAGYYRKVRDDFNQTQSPSDLLYLVARCVKNAVRFNGHGQFNQGPDNRRLGLKPDKLKREVALASKLLKDRVKIVGGDFRDAIADATPDDLVYMDPPWQGTSGKRDPRYAYLLNLDELIDELDSLNKRNVPYMLSFDGTCGDRTYGAELPGHLRLQKVALHAGRSSQATLLGRDDVTIESLYLSPALMTKQKTAGRKKKSRQLDLLGTAAN</sequence>
<accession>A0AAD0XG15</accession>
<dbReference type="AlphaFoldDB" id="A0AAD0XG15"/>
<dbReference type="GO" id="GO:0032259">
    <property type="term" value="P:methylation"/>
    <property type="evidence" value="ECO:0007669"/>
    <property type="project" value="UniProtKB-KW"/>
</dbReference>
<name>A0AAD0XG15_9BURK</name>
<evidence type="ECO:0000256" key="1">
    <source>
        <dbReference type="ARBA" id="ARBA00006594"/>
    </source>
</evidence>
<proteinExistence type="inferred from homology"/>
<dbReference type="InterPro" id="IPR029063">
    <property type="entry name" value="SAM-dependent_MTases_sf"/>
</dbReference>
<dbReference type="PIRSF" id="PIRSF000398">
    <property type="entry name" value="M_m6A_EcoRV"/>
    <property type="match status" value="1"/>
</dbReference>